<dbReference type="InterPro" id="IPR005123">
    <property type="entry name" value="Oxoglu/Fe-dep_dioxygenase_dom"/>
</dbReference>
<name>A0ABV1JXR7_9PSEU</name>
<dbReference type="RefSeq" id="WP_345644057.1">
    <property type="nucleotide sequence ID" value="NZ_BAABLY010000025.1"/>
</dbReference>
<proteinExistence type="inferred from homology"/>
<dbReference type="InterPro" id="IPR056470">
    <property type="entry name" value="BesD/HalB-like"/>
</dbReference>
<feature type="domain" description="Fe2OG dioxygenase" evidence="2">
    <location>
        <begin position="136"/>
        <end position="246"/>
    </location>
</feature>
<gene>
    <name evidence="3" type="ORF">WHI96_18290</name>
</gene>
<dbReference type="Gene3D" id="2.60.120.620">
    <property type="entry name" value="q2cbj1_9rhob like domain"/>
    <property type="match status" value="1"/>
</dbReference>
<dbReference type="Proteomes" id="UP001464923">
    <property type="component" value="Unassembled WGS sequence"/>
</dbReference>
<protein>
    <submittedName>
        <fullName evidence="3">ArpA protein</fullName>
    </submittedName>
</protein>
<comment type="caution">
    <text evidence="3">The sequence shown here is derived from an EMBL/GenBank/DDBJ whole genome shotgun (WGS) entry which is preliminary data.</text>
</comment>
<evidence type="ECO:0000256" key="1">
    <source>
        <dbReference type="RuleBase" id="RU003682"/>
    </source>
</evidence>
<comment type="similarity">
    <text evidence="1">Belongs to the iron/ascorbate-dependent oxidoreductase family.</text>
</comment>
<evidence type="ECO:0000259" key="2">
    <source>
        <dbReference type="PROSITE" id="PS51471"/>
    </source>
</evidence>
<reference evidence="3 4" key="1">
    <citation type="submission" date="2024-03" db="EMBL/GenBank/DDBJ databases">
        <title>Draft genome sequence of Pseudonocardia tropica JCM 19149.</title>
        <authorList>
            <person name="Butdee W."/>
            <person name="Duangmal K."/>
        </authorList>
    </citation>
    <scope>NUCLEOTIDE SEQUENCE [LARGE SCALE GENOMIC DNA]</scope>
    <source>
        <strain evidence="3 4">JCM 19149</strain>
    </source>
</reference>
<dbReference type="EMBL" id="JBEDNP010000010">
    <property type="protein sequence ID" value="MEQ3540762.1"/>
    <property type="molecule type" value="Genomic_DNA"/>
</dbReference>
<dbReference type="Pfam" id="PF23169">
    <property type="entry name" value="HalD"/>
    <property type="match status" value="1"/>
</dbReference>
<accession>A0ABV1JXR7</accession>
<keyword evidence="1" id="KW-0479">Metal-binding</keyword>
<organism evidence="3 4">
    <name type="scientific">Pseudonocardia tropica</name>
    <dbReference type="NCBI Taxonomy" id="681289"/>
    <lineage>
        <taxon>Bacteria</taxon>
        <taxon>Bacillati</taxon>
        <taxon>Actinomycetota</taxon>
        <taxon>Actinomycetes</taxon>
        <taxon>Pseudonocardiales</taxon>
        <taxon>Pseudonocardiaceae</taxon>
        <taxon>Pseudonocardia</taxon>
    </lineage>
</organism>
<evidence type="ECO:0000313" key="3">
    <source>
        <dbReference type="EMBL" id="MEQ3540762.1"/>
    </source>
</evidence>
<dbReference type="PROSITE" id="PS51471">
    <property type="entry name" value="FE2OG_OXY"/>
    <property type="match status" value="1"/>
</dbReference>
<sequence length="278" mass="30948">MVDTDRYPIHRTDTPDWRTSAAAVRSALDRTGCAVLAGFIRPEHLDRLRAEGDRIAPDAHYETARVNVYNTDVDDLDPDLAREHPARVVMDRGNAFVARDRIPEDLTIHRLYRDPRVHAFLAACAGLPALYELADPLAGLCLNVIPPGRSHPWHFDTNEIAISLLTRAPSTGGRFEYCPDIRATDRENTGDVADVLAGRRTELVHGLALTPGDLQLFRGRYSLHRVTPVGGTRARHTAIFSFSTRPGVVGTEERTRQLFGRVLSEHRAAQPQVDDLLI</sequence>
<keyword evidence="1" id="KW-0560">Oxidoreductase</keyword>
<dbReference type="SUPFAM" id="SSF51197">
    <property type="entry name" value="Clavaminate synthase-like"/>
    <property type="match status" value="1"/>
</dbReference>
<keyword evidence="4" id="KW-1185">Reference proteome</keyword>
<evidence type="ECO:0000313" key="4">
    <source>
        <dbReference type="Proteomes" id="UP001464923"/>
    </source>
</evidence>
<keyword evidence="1" id="KW-0408">Iron</keyword>